<proteinExistence type="predicted"/>
<keyword evidence="1" id="KW-0812">Transmembrane</keyword>
<evidence type="ECO:0000313" key="3">
    <source>
        <dbReference type="Proteomes" id="UP000285310"/>
    </source>
</evidence>
<dbReference type="Proteomes" id="UP000285310">
    <property type="component" value="Unassembled WGS sequence"/>
</dbReference>
<feature type="transmembrane region" description="Helical" evidence="1">
    <location>
        <begin position="115"/>
        <end position="135"/>
    </location>
</feature>
<dbReference type="AlphaFoldDB" id="A0A423PIC9"/>
<dbReference type="EMBL" id="AYKG01000050">
    <property type="protein sequence ID" value="ROO25246.1"/>
    <property type="molecule type" value="Genomic_DNA"/>
</dbReference>
<organism evidence="2 3">
    <name type="scientific">Salinisphaera japonica YTM-1</name>
    <dbReference type="NCBI Taxonomy" id="1209778"/>
    <lineage>
        <taxon>Bacteria</taxon>
        <taxon>Pseudomonadati</taxon>
        <taxon>Pseudomonadota</taxon>
        <taxon>Gammaproteobacteria</taxon>
        <taxon>Salinisphaerales</taxon>
        <taxon>Salinisphaeraceae</taxon>
        <taxon>Salinisphaera</taxon>
    </lineage>
</organism>
<dbReference type="InParanoid" id="A0A423PIC9"/>
<dbReference type="InterPro" id="IPR021296">
    <property type="entry name" value="DUF2868"/>
</dbReference>
<dbReference type="Pfam" id="PF11067">
    <property type="entry name" value="DUF2868"/>
    <property type="match status" value="1"/>
</dbReference>
<accession>A0A423PIC9</accession>
<evidence type="ECO:0000256" key="1">
    <source>
        <dbReference type="SAM" id="Phobius"/>
    </source>
</evidence>
<keyword evidence="3" id="KW-1185">Reference proteome</keyword>
<name>A0A423PIC9_9GAMM</name>
<feature type="transmembrane region" description="Helical" evidence="1">
    <location>
        <begin position="194"/>
        <end position="212"/>
    </location>
</feature>
<keyword evidence="1" id="KW-0472">Membrane</keyword>
<dbReference type="OrthoDB" id="7056210at2"/>
<evidence type="ECO:0008006" key="4">
    <source>
        <dbReference type="Google" id="ProtNLM"/>
    </source>
</evidence>
<feature type="transmembrane region" description="Helical" evidence="1">
    <location>
        <begin position="79"/>
        <end position="103"/>
    </location>
</feature>
<dbReference type="RefSeq" id="WP_123659110.1">
    <property type="nucleotide sequence ID" value="NZ_AYKG01000050.1"/>
</dbReference>
<keyword evidence="1" id="KW-1133">Transmembrane helix</keyword>
<reference evidence="2 3" key="1">
    <citation type="submission" date="2013-10" db="EMBL/GenBank/DDBJ databases">
        <title>Salinisphaera japonica YTM-1 Genome Sequencing.</title>
        <authorList>
            <person name="Lai Q."/>
            <person name="Li C."/>
            <person name="Shao Z."/>
        </authorList>
    </citation>
    <scope>NUCLEOTIDE SEQUENCE [LARGE SCALE GENOMIC DNA]</scope>
    <source>
        <strain evidence="2 3">YTM-1</strain>
    </source>
</reference>
<protein>
    <recommendedName>
        <fullName evidence="4">DUF2868 domain-containing protein</fullName>
    </recommendedName>
</protein>
<sequence length="467" mass="51377">MQGLSLSGARWRLGDLIDFETLFAQGDQSISERDRTLFQQEIAPELAALPESRRRAVGLRYWLEIRRARSAEAWPSQAWYSFLAVARWGVFGVMAMLGALLVWGLCLGSDQRVHVVIFIGLTLIVPWLGFLIFTLGRLVAWSRTRPPFLIRMVLAPMTRRLPDVAASWRQALADSRPARIAVTARAAMLSQYGGLGYVLGAVVAFVAALLLYDVRFYWQATVDNAFIIHAAVNGLAWPWRAFWPAAVPSDALIAASRVAAGSTQAAMAQSGPWWRFLLTTLLVWGIAPRLLLVAFFAWRERRALAGLDFQAPRHRGIWRQLAGVSRGATAPANADRALVLDVGGHGIEGTAVRGYMLRRLRVAPGPTYRVSVLDDAAEAAADDALAEHPAQVILLAADWLLSPKQVKRLQQRVRMAVGPDVPIVWLVVGEDDGAPGAPAPDYMQHWEALIDDLRDPATEIAAYDPTA</sequence>
<gene>
    <name evidence="2" type="ORF">SAJA_13250</name>
</gene>
<feature type="transmembrane region" description="Helical" evidence="1">
    <location>
        <begin position="273"/>
        <end position="298"/>
    </location>
</feature>
<evidence type="ECO:0000313" key="2">
    <source>
        <dbReference type="EMBL" id="ROO25246.1"/>
    </source>
</evidence>
<comment type="caution">
    <text evidence="2">The sequence shown here is derived from an EMBL/GenBank/DDBJ whole genome shotgun (WGS) entry which is preliminary data.</text>
</comment>